<evidence type="ECO:0000256" key="1">
    <source>
        <dbReference type="SAM" id="Coils"/>
    </source>
</evidence>
<dbReference type="KEGG" id="lit:FPZ52_02565"/>
<reference evidence="3 4" key="1">
    <citation type="submission" date="2019-07" db="EMBL/GenBank/DDBJ databases">
        <title>Litoreibacter alkalisoli sp. nov., isolated from saline-alkaline soil.</title>
        <authorList>
            <person name="Wang S."/>
            <person name="Xu L."/>
            <person name="Xing Y.-T."/>
            <person name="Sun J.-Q."/>
        </authorList>
    </citation>
    <scope>NUCLEOTIDE SEQUENCE [LARGE SCALE GENOMIC DNA]</scope>
    <source>
        <strain evidence="3 4">LN3S51</strain>
    </source>
</reference>
<keyword evidence="4" id="KW-1185">Reference proteome</keyword>
<name>A0A5B8J2X3_9RHOB</name>
<keyword evidence="2" id="KW-0812">Transmembrane</keyword>
<dbReference type="AlphaFoldDB" id="A0A5B8J2X3"/>
<sequence>MPYEVNPLDWVTAIAASGTMVITGLALLFARAQLSQWRDELKVRRASEAALELILAAEKVSEGLKWVRASFVERQVDEASGELSEYQRRFEQVHELSKEFADLRINQIRARYVLSCPKLDAAVEELFQIRIKIIVALKLIYQTRFGCEEKGFSDDDVRLRQDIFGSYGKYDQLGLRQEAAMLKIHDLAGPYAKLEVR</sequence>
<protein>
    <submittedName>
        <fullName evidence="3">Uncharacterized protein</fullName>
    </submittedName>
</protein>
<dbReference type="RefSeq" id="WP_146363406.1">
    <property type="nucleotide sequence ID" value="NZ_CP042261.1"/>
</dbReference>
<organism evidence="3 4">
    <name type="scientific">Qingshengfaniella alkalisoli</name>
    <dbReference type="NCBI Taxonomy" id="2599296"/>
    <lineage>
        <taxon>Bacteria</taxon>
        <taxon>Pseudomonadati</taxon>
        <taxon>Pseudomonadota</taxon>
        <taxon>Alphaproteobacteria</taxon>
        <taxon>Rhodobacterales</taxon>
        <taxon>Paracoccaceae</taxon>
        <taxon>Qingshengfaniella</taxon>
    </lineage>
</organism>
<feature type="transmembrane region" description="Helical" evidence="2">
    <location>
        <begin position="12"/>
        <end position="30"/>
    </location>
</feature>
<keyword evidence="2" id="KW-0472">Membrane</keyword>
<gene>
    <name evidence="3" type="ORF">FPZ52_02565</name>
</gene>
<evidence type="ECO:0000313" key="3">
    <source>
        <dbReference type="EMBL" id="QDY68610.1"/>
    </source>
</evidence>
<dbReference type="Proteomes" id="UP000318483">
    <property type="component" value="Chromosome"/>
</dbReference>
<evidence type="ECO:0000256" key="2">
    <source>
        <dbReference type="SAM" id="Phobius"/>
    </source>
</evidence>
<proteinExistence type="predicted"/>
<feature type="coiled-coil region" evidence="1">
    <location>
        <begin position="69"/>
        <end position="96"/>
    </location>
</feature>
<keyword evidence="1" id="KW-0175">Coiled coil</keyword>
<dbReference type="EMBL" id="CP042261">
    <property type="protein sequence ID" value="QDY68610.1"/>
    <property type="molecule type" value="Genomic_DNA"/>
</dbReference>
<keyword evidence="2" id="KW-1133">Transmembrane helix</keyword>
<accession>A0A5B8J2X3</accession>
<evidence type="ECO:0000313" key="4">
    <source>
        <dbReference type="Proteomes" id="UP000318483"/>
    </source>
</evidence>